<dbReference type="PANTHER" id="PTHR43531">
    <property type="entry name" value="PROTEIN ICFG"/>
    <property type="match status" value="1"/>
</dbReference>
<dbReference type="EMBL" id="UAVY01000008">
    <property type="protein sequence ID" value="SQB39743.1"/>
    <property type="molecule type" value="Genomic_DNA"/>
</dbReference>
<evidence type="ECO:0000256" key="1">
    <source>
        <dbReference type="ARBA" id="ARBA00022481"/>
    </source>
</evidence>
<keyword evidence="1" id="KW-0488">Methylation</keyword>
<dbReference type="GO" id="GO:0005886">
    <property type="term" value="C:plasma membrane"/>
    <property type="evidence" value="ECO:0007669"/>
    <property type="project" value="TreeGrafter"/>
</dbReference>
<evidence type="ECO:0000313" key="3">
    <source>
        <dbReference type="EMBL" id="SQB39743.1"/>
    </source>
</evidence>
<proteinExistence type="inferred from homology"/>
<dbReference type="GO" id="GO:0004888">
    <property type="term" value="F:transmembrane signaling receptor activity"/>
    <property type="evidence" value="ECO:0007669"/>
    <property type="project" value="TreeGrafter"/>
</dbReference>
<dbReference type="Proteomes" id="UP000251584">
    <property type="component" value="Unassembled WGS sequence"/>
</dbReference>
<keyword evidence="3" id="KW-0675">Receptor</keyword>
<dbReference type="PANTHER" id="PTHR43531:SF14">
    <property type="entry name" value="METHYL-ACCEPTING CHEMOTAXIS PROTEIN I-RELATED"/>
    <property type="match status" value="1"/>
</dbReference>
<sequence length="102" mass="11145">MNRFHTVDSSSQQIHNAGDRLGELVGNVRQVRQLMGEIRVAGEEQRKGVSEVTLAVTEMDSTVQQNASLIDDAAARTQVLKEEAEQLALLVSSFRLPEPTAA</sequence>
<comment type="similarity">
    <text evidence="2">Belongs to the methyl-accepting chemotaxis (MCP) protein family.</text>
</comment>
<evidence type="ECO:0000313" key="4">
    <source>
        <dbReference type="Proteomes" id="UP000251584"/>
    </source>
</evidence>
<accession>A0A2X2WPY6</accession>
<dbReference type="GO" id="GO:0006935">
    <property type="term" value="P:chemotaxis"/>
    <property type="evidence" value="ECO:0007669"/>
    <property type="project" value="TreeGrafter"/>
</dbReference>
<reference evidence="3 4" key="1">
    <citation type="submission" date="2018-06" db="EMBL/GenBank/DDBJ databases">
        <authorList>
            <consortium name="Pathogen Informatics"/>
            <person name="Doyle S."/>
        </authorList>
    </citation>
    <scope>NUCLEOTIDE SEQUENCE [LARGE SCALE GENOMIC DNA]</scope>
    <source>
        <strain evidence="3 4">NCTC10786</strain>
    </source>
</reference>
<organism evidence="3 4">
    <name type="scientific">Citrobacter koseri</name>
    <name type="common">Citrobacter diversus</name>
    <dbReference type="NCBI Taxonomy" id="545"/>
    <lineage>
        <taxon>Bacteria</taxon>
        <taxon>Pseudomonadati</taxon>
        <taxon>Pseudomonadota</taxon>
        <taxon>Gammaproteobacteria</taxon>
        <taxon>Enterobacterales</taxon>
        <taxon>Enterobacteriaceae</taxon>
        <taxon>Citrobacter</taxon>
    </lineage>
</organism>
<protein>
    <submittedName>
        <fullName evidence="3">Methyl-accepting chemotaxis protein II (Aspartate chemoreceptor protein)</fullName>
    </submittedName>
</protein>
<dbReference type="AlphaFoldDB" id="A0A2X2WPY6"/>
<name>A0A2X2WPY6_CITKO</name>
<evidence type="ECO:0000256" key="2">
    <source>
        <dbReference type="ARBA" id="ARBA00029447"/>
    </source>
</evidence>
<dbReference type="SUPFAM" id="SSF58104">
    <property type="entry name" value="Methyl-accepting chemotaxis protein (MCP) signaling domain"/>
    <property type="match status" value="1"/>
</dbReference>
<dbReference type="InterPro" id="IPR051310">
    <property type="entry name" value="MCP_chemotaxis"/>
</dbReference>
<dbReference type="Gene3D" id="1.10.287.950">
    <property type="entry name" value="Methyl-accepting chemotaxis protein"/>
    <property type="match status" value="1"/>
</dbReference>
<gene>
    <name evidence="3" type="primary">tar_6</name>
    <name evidence="3" type="ORF">NCTC10786_04825</name>
</gene>